<protein>
    <submittedName>
        <fullName evidence="2">Uncharacterized protein</fullName>
    </submittedName>
</protein>
<sequence>MAESRRERRPSVGAPVSELQGPVGPSFSRPKHRRTFTGFGPAEIKSVEASIPEHLREANTLSMALPTRKTLRVSWFATLKQHWLARSTTAMNFVQGRILRNCLGFQGPLDYRMEQDPAATGFCRSEASVLSISRILDGKSLG</sequence>
<organism evidence="2 3">
    <name type="scientific">Aspergillus japonicus CBS 114.51</name>
    <dbReference type="NCBI Taxonomy" id="1448312"/>
    <lineage>
        <taxon>Eukaryota</taxon>
        <taxon>Fungi</taxon>
        <taxon>Dikarya</taxon>
        <taxon>Ascomycota</taxon>
        <taxon>Pezizomycotina</taxon>
        <taxon>Eurotiomycetes</taxon>
        <taxon>Eurotiomycetidae</taxon>
        <taxon>Eurotiales</taxon>
        <taxon>Aspergillaceae</taxon>
        <taxon>Aspergillus</taxon>
        <taxon>Aspergillus subgen. Circumdati</taxon>
    </lineage>
</organism>
<dbReference type="EMBL" id="KZ824829">
    <property type="protein sequence ID" value="RAH78228.1"/>
    <property type="molecule type" value="Genomic_DNA"/>
</dbReference>
<dbReference type="RefSeq" id="XP_025524122.1">
    <property type="nucleotide sequence ID" value="XM_025666683.1"/>
</dbReference>
<evidence type="ECO:0000313" key="3">
    <source>
        <dbReference type="Proteomes" id="UP000249497"/>
    </source>
</evidence>
<gene>
    <name evidence="2" type="ORF">BO86DRAFT_191840</name>
</gene>
<dbReference type="Proteomes" id="UP000249497">
    <property type="component" value="Unassembled WGS sequence"/>
</dbReference>
<proteinExistence type="predicted"/>
<reference evidence="2 3" key="1">
    <citation type="submission" date="2018-02" db="EMBL/GenBank/DDBJ databases">
        <title>The genomes of Aspergillus section Nigri reveals drivers in fungal speciation.</title>
        <authorList>
            <consortium name="DOE Joint Genome Institute"/>
            <person name="Vesth T.C."/>
            <person name="Nybo J."/>
            <person name="Theobald S."/>
            <person name="Brandl J."/>
            <person name="Frisvad J.C."/>
            <person name="Nielsen K.F."/>
            <person name="Lyhne E.K."/>
            <person name="Kogle M.E."/>
            <person name="Kuo A."/>
            <person name="Riley R."/>
            <person name="Clum A."/>
            <person name="Nolan M."/>
            <person name="Lipzen A."/>
            <person name="Salamov A."/>
            <person name="Henrissat B."/>
            <person name="Wiebenga A."/>
            <person name="De vries R.P."/>
            <person name="Grigoriev I.V."/>
            <person name="Mortensen U.H."/>
            <person name="Andersen M.R."/>
            <person name="Baker S.E."/>
        </authorList>
    </citation>
    <scope>NUCLEOTIDE SEQUENCE [LARGE SCALE GENOMIC DNA]</scope>
    <source>
        <strain evidence="2 3">CBS 114.51</strain>
    </source>
</reference>
<name>A0A8T8WQV2_ASPJA</name>
<accession>A0A8T8WQV2</accession>
<keyword evidence="3" id="KW-1185">Reference proteome</keyword>
<evidence type="ECO:0000313" key="2">
    <source>
        <dbReference type="EMBL" id="RAH78228.1"/>
    </source>
</evidence>
<dbReference type="OrthoDB" id="9215500at2759"/>
<dbReference type="AlphaFoldDB" id="A0A8T8WQV2"/>
<dbReference type="GeneID" id="37170375"/>
<feature type="region of interest" description="Disordered" evidence="1">
    <location>
        <begin position="1"/>
        <end position="38"/>
    </location>
</feature>
<feature type="compositionally biased region" description="Basic and acidic residues" evidence="1">
    <location>
        <begin position="1"/>
        <end position="10"/>
    </location>
</feature>
<evidence type="ECO:0000256" key="1">
    <source>
        <dbReference type="SAM" id="MobiDB-lite"/>
    </source>
</evidence>